<gene>
    <name evidence="1" type="ORF">RINTHH_6190</name>
</gene>
<name>M1WR76_9NOST</name>
<dbReference type="AlphaFoldDB" id="M1WR76"/>
<keyword evidence="2" id="KW-1185">Reference proteome</keyword>
<dbReference type="Proteomes" id="UP000053051">
    <property type="component" value="Unassembled WGS sequence"/>
</dbReference>
<proteinExistence type="predicted"/>
<accession>M1WR76</accession>
<comment type="caution">
    <text evidence="1">The sequence shown here is derived from an EMBL/GenBank/DDBJ whole genome shotgun (WGS) entry which is preliminary data.</text>
</comment>
<evidence type="ECO:0000313" key="1">
    <source>
        <dbReference type="EMBL" id="CCH66774.1"/>
    </source>
</evidence>
<reference evidence="2" key="2">
    <citation type="submission" date="2016-01" db="EMBL/GenBank/DDBJ databases">
        <title>Diatom-associated endosymboitic cyanobacterium lacks core nitrogen metabolism enzymes.</title>
        <authorList>
            <person name="Hilton J.A."/>
            <person name="Foster R.A."/>
            <person name="Tripp H.J."/>
            <person name="Carter B.J."/>
            <person name="Zehr J.P."/>
            <person name="Villareal T.A."/>
        </authorList>
    </citation>
    <scope>NUCLEOTIDE SEQUENCE [LARGE SCALE GENOMIC DNA]</scope>
    <source>
        <strain evidence="2">HH01</strain>
    </source>
</reference>
<reference evidence="1 2" key="1">
    <citation type="submission" date="2012-05" db="EMBL/GenBank/DDBJ databases">
        <authorList>
            <person name="Hilton J."/>
        </authorList>
    </citation>
    <scope>NUCLEOTIDE SEQUENCE [LARGE SCALE GENOMIC DNA]</scope>
    <source>
        <strain evidence="1 2">HH01</strain>
    </source>
</reference>
<evidence type="ECO:0000313" key="2">
    <source>
        <dbReference type="Proteomes" id="UP000053051"/>
    </source>
</evidence>
<dbReference type="EMBL" id="CAIY01000027">
    <property type="protein sequence ID" value="CCH66774.1"/>
    <property type="molecule type" value="Genomic_DNA"/>
</dbReference>
<organism evidence="1 2">
    <name type="scientific">Richelia intracellularis HH01</name>
    <dbReference type="NCBI Taxonomy" id="1165094"/>
    <lineage>
        <taxon>Bacteria</taxon>
        <taxon>Bacillati</taxon>
        <taxon>Cyanobacteriota</taxon>
        <taxon>Cyanophyceae</taxon>
        <taxon>Nostocales</taxon>
        <taxon>Nostocaceae</taxon>
        <taxon>Richelia</taxon>
    </lineage>
</organism>
<protein>
    <submittedName>
        <fullName evidence="1">Uncharacterized protein</fullName>
    </submittedName>
</protein>
<sequence>MRESLHQTSDSYCYFGSNRVDRIEDIYNNLSWMSPYLNRFKYINRGVALHFLSRLIQ</sequence>